<organism evidence="2 3">
    <name type="scientific">Geopseudomonas sagittaria</name>
    <dbReference type="NCBI Taxonomy" id="1135990"/>
    <lineage>
        <taxon>Bacteria</taxon>
        <taxon>Pseudomonadati</taxon>
        <taxon>Pseudomonadota</taxon>
        <taxon>Gammaproteobacteria</taxon>
        <taxon>Pseudomonadales</taxon>
        <taxon>Pseudomonadaceae</taxon>
        <taxon>Geopseudomonas</taxon>
    </lineage>
</organism>
<dbReference type="RefSeq" id="WP_092435614.1">
    <property type="nucleotide sequence ID" value="NZ_FOXM01000029.1"/>
</dbReference>
<dbReference type="Proteomes" id="UP000243084">
    <property type="component" value="Unassembled WGS sequence"/>
</dbReference>
<keyword evidence="1" id="KW-0812">Transmembrane</keyword>
<sequence>MLLALIILWTIVAATASAVAVRLRRRYRFPLWLALLILWSPWLLAILAVALFVLGEYLRAARIDELTPPDELRRQLEDGAARDPRALLQAGETSVCLFHSYDARRVATAGSPQLVALQDLHLPADDGWWYVAFFRGETLTRLHLVASQPVETGCLIREAADWPYSTFHREVRNGRYPRDWREAMKERMGFAANGDEQ</sequence>
<dbReference type="OrthoDB" id="9794403at2"/>
<reference evidence="3" key="1">
    <citation type="submission" date="2016-10" db="EMBL/GenBank/DDBJ databases">
        <authorList>
            <person name="Varghese N."/>
            <person name="Submissions S."/>
        </authorList>
    </citation>
    <scope>NUCLEOTIDE SEQUENCE [LARGE SCALE GENOMIC DNA]</scope>
    <source>
        <strain evidence="3">JCM 18195</strain>
    </source>
</reference>
<evidence type="ECO:0000313" key="3">
    <source>
        <dbReference type="Proteomes" id="UP000243084"/>
    </source>
</evidence>
<protein>
    <submittedName>
        <fullName evidence="2">Uncharacterized protein</fullName>
    </submittedName>
</protein>
<dbReference type="AlphaFoldDB" id="A0A1I5Z6Z1"/>
<dbReference type="EMBL" id="FOXM01000029">
    <property type="protein sequence ID" value="SFQ52211.1"/>
    <property type="molecule type" value="Genomic_DNA"/>
</dbReference>
<evidence type="ECO:0000313" key="2">
    <source>
        <dbReference type="EMBL" id="SFQ52211.1"/>
    </source>
</evidence>
<keyword evidence="1" id="KW-0472">Membrane</keyword>
<keyword evidence="3" id="KW-1185">Reference proteome</keyword>
<name>A0A1I5Z6Z1_9GAMM</name>
<gene>
    <name evidence="2" type="ORF">SAMN05216229_12924</name>
</gene>
<keyword evidence="1" id="KW-1133">Transmembrane helix</keyword>
<feature type="transmembrane region" description="Helical" evidence="1">
    <location>
        <begin position="34"/>
        <end position="54"/>
    </location>
</feature>
<accession>A0A1I5Z6Z1</accession>
<proteinExistence type="predicted"/>
<evidence type="ECO:0000256" key="1">
    <source>
        <dbReference type="SAM" id="Phobius"/>
    </source>
</evidence>